<evidence type="ECO:0000256" key="5">
    <source>
        <dbReference type="ARBA" id="ARBA00022801"/>
    </source>
</evidence>
<keyword evidence="12" id="KW-1185">Reference proteome</keyword>
<dbReference type="GO" id="GO:0005524">
    <property type="term" value="F:ATP binding"/>
    <property type="evidence" value="ECO:0007669"/>
    <property type="project" value="UniProtKB-KW"/>
</dbReference>
<evidence type="ECO:0000256" key="7">
    <source>
        <dbReference type="ARBA" id="ARBA00022840"/>
    </source>
</evidence>
<evidence type="ECO:0000259" key="9">
    <source>
        <dbReference type="PROSITE" id="PS51643"/>
    </source>
</evidence>
<evidence type="ECO:0000256" key="1">
    <source>
        <dbReference type="ARBA" id="ARBA00006847"/>
    </source>
</evidence>
<dbReference type="Gene3D" id="1.10.3210.30">
    <property type="match status" value="1"/>
</dbReference>
<dbReference type="Pfam" id="PF22590">
    <property type="entry name" value="Cas3-like_C_2"/>
    <property type="match status" value="1"/>
</dbReference>
<dbReference type="RefSeq" id="WP_055037561.1">
    <property type="nucleotide sequence ID" value="NZ_AP014854.2"/>
</dbReference>
<proteinExistence type="inferred from homology"/>
<evidence type="ECO:0000256" key="8">
    <source>
        <dbReference type="ARBA" id="ARBA00023118"/>
    </source>
</evidence>
<dbReference type="OrthoDB" id="9815222at2"/>
<dbReference type="SMART" id="SM00487">
    <property type="entry name" value="DEXDc"/>
    <property type="match status" value="1"/>
</dbReference>
<comment type="similarity">
    <text evidence="1">In the N-terminal section; belongs to the CRISPR-associated nuclease Cas3-HD family.</text>
</comment>
<dbReference type="Proteomes" id="UP000065734">
    <property type="component" value="Chromosome I"/>
</dbReference>
<dbReference type="NCBIfam" id="TIGR02621">
    <property type="entry name" value="cas3_GSU0051"/>
    <property type="match status" value="1"/>
</dbReference>
<dbReference type="GO" id="GO:0046872">
    <property type="term" value="F:metal ion binding"/>
    <property type="evidence" value="ECO:0007669"/>
    <property type="project" value="UniProtKB-KW"/>
</dbReference>
<dbReference type="PATRIC" id="fig|1079.6.peg.2169"/>
<keyword evidence="7" id="KW-0067">ATP-binding</keyword>
<dbReference type="GO" id="GO:0016787">
    <property type="term" value="F:hydrolase activity"/>
    <property type="evidence" value="ECO:0007669"/>
    <property type="project" value="UniProtKB-KW"/>
</dbReference>
<evidence type="ECO:0000256" key="2">
    <source>
        <dbReference type="ARBA" id="ARBA00009046"/>
    </source>
</evidence>
<name>A0A0H5BGG6_BLAVI</name>
<dbReference type="STRING" id="1079.BVIR_2090"/>
<keyword evidence="8" id="KW-0051">Antiviral defense</keyword>
<evidence type="ECO:0000256" key="3">
    <source>
        <dbReference type="ARBA" id="ARBA00022723"/>
    </source>
</evidence>
<keyword evidence="6" id="KW-0347">Helicase</keyword>
<keyword evidence="4" id="KW-0547">Nucleotide-binding</keyword>
<reference evidence="10" key="1">
    <citation type="journal article" date="2015" name="Genome Announc.">
        <title>Complete Genome Sequence of the Bacteriochlorophyll b-Producing Photosynthetic Bacterium Blastochloris viridis.</title>
        <authorList>
            <person name="Tsukatani Y."/>
            <person name="Hirose Y."/>
            <person name="Harada J."/>
            <person name="Misawa N."/>
            <person name="Mori K."/>
            <person name="Inoue K."/>
            <person name="Tamiaki H."/>
        </authorList>
    </citation>
    <scope>NUCLEOTIDE SEQUENCE [LARGE SCALE GENOMIC DNA]</scope>
    <source>
        <strain evidence="10">DSM 133</strain>
    </source>
</reference>
<dbReference type="InterPro" id="IPR006483">
    <property type="entry name" value="CRISPR-assoc_Cas3_HD"/>
</dbReference>
<evidence type="ECO:0000256" key="6">
    <source>
        <dbReference type="ARBA" id="ARBA00022806"/>
    </source>
</evidence>
<dbReference type="SUPFAM" id="SSF109604">
    <property type="entry name" value="HD-domain/PDEase-like"/>
    <property type="match status" value="1"/>
</dbReference>
<evidence type="ECO:0000313" key="10">
    <source>
        <dbReference type="EMBL" id="BAS00235.1"/>
    </source>
</evidence>
<evidence type="ECO:0000313" key="11">
    <source>
        <dbReference type="EMBL" id="CUU42523.1"/>
    </source>
</evidence>
<dbReference type="GO" id="GO:0051607">
    <property type="term" value="P:defense response to virus"/>
    <property type="evidence" value="ECO:0007669"/>
    <property type="project" value="UniProtKB-KW"/>
</dbReference>
<feature type="domain" description="HD Cas3-type" evidence="9">
    <location>
        <begin position="712"/>
        <end position="894"/>
    </location>
</feature>
<reference evidence="11" key="2">
    <citation type="submission" date="2015-11" db="EMBL/GenBank/DDBJ databases">
        <authorList>
            <person name="Zhang Y."/>
            <person name="Guo Z."/>
        </authorList>
    </citation>
    <scope>NUCLEOTIDE SEQUENCE</scope>
    <source>
        <strain evidence="11">1</strain>
    </source>
</reference>
<dbReference type="InterPro" id="IPR001650">
    <property type="entry name" value="Helicase_C-like"/>
</dbReference>
<organism evidence="11 12">
    <name type="scientific">Blastochloris viridis</name>
    <name type="common">Rhodopseudomonas viridis</name>
    <dbReference type="NCBI Taxonomy" id="1079"/>
    <lineage>
        <taxon>Bacteria</taxon>
        <taxon>Pseudomonadati</taxon>
        <taxon>Pseudomonadota</taxon>
        <taxon>Alphaproteobacteria</taxon>
        <taxon>Hyphomicrobiales</taxon>
        <taxon>Blastochloridaceae</taxon>
        <taxon>Blastochloris</taxon>
    </lineage>
</organism>
<accession>A0A0H5BGG6</accession>
<evidence type="ECO:0000256" key="4">
    <source>
        <dbReference type="ARBA" id="ARBA00022741"/>
    </source>
</evidence>
<evidence type="ECO:0000313" key="12">
    <source>
        <dbReference type="Proteomes" id="UP000065734"/>
    </source>
</evidence>
<dbReference type="PROSITE" id="PS51643">
    <property type="entry name" value="HD_CAS3"/>
    <property type="match status" value="1"/>
</dbReference>
<sequence length="908" mass="97397">MTGFADLFALVTGRPEPFPWQAALYERLRARDIPAALDIPTGLGKTSVIAIWLIARALGAPVPRRLVYVVDRRAVVDQASAEAEAIAGRIGGDGEPSAVGDDVRADLGLSRGEALRIATLRGQFAANRLWFTDPGAAAIVVGTVDMIGSRLLFGGYGVSRKMRPVHAGLLACDTLVVLDEAHLCAPFLALLDEAGATAAAAAVPVPTLRVMALTATGRGRPGPSAPLSLADADFAHPMVRARLDAQKPLRIDDGGDGALHEGLARHAWEARQAPDGTARRVLVYCDSRKAAQQVRDLLVKQERKDGRVRLLTGQRRVLERERLVREDVYRWFLEGTPPDGEPAPAFLVATSAGEVGVDLDADALVCDLVAFERMVQRLGRVNRRGGVAPAPVVVVAPPPAKAKPEDAARRRAVEALPVLPDGALDASVGAVHALKARAAADPALDAILDAATTSDPLRPALTLPLVEAWSMTALDAHTGRPEVEPWLRGWIEEDEPDVEVVWRRLLPWRADDKEDDDKEPVPDEINRFFERAPIHRSEVLEAPVSTVLDVLKKRVEAMSKAGAMAPSNGLATAVILLLDQKNEFVAAWTSEAFGKELEKTRTRDILARKLTGKRLVLQADLGGLDADGLLDARADGPKRTLDDEPEPVCGWTEAEIAAIGWRVRRIEGDALLEDGWARTFALPLGSGDEQDPAQLVVENRLAAEPPGVERGTGRTPETIAEHHGRVEAAAHRLADRLNLSAELRAVLAAAARLHDHGKRRPLWQDAMGAPKDGRPFAKTAGKGGNPALLAGYRHEFGSLVAALRDPRLAPELAGLSDDLRDLALHLVAAHHGLARPVMPPILPPAPGAPDDLPPSAAETIAREAALRFARLQTIWGPWGLAWWEAVFRAADWHASAPDAASGKPGDGR</sequence>
<dbReference type="GO" id="GO:0004386">
    <property type="term" value="F:helicase activity"/>
    <property type="evidence" value="ECO:0007669"/>
    <property type="project" value="UniProtKB-KW"/>
</dbReference>
<dbReference type="KEGG" id="bvr:BVIR_2090"/>
<keyword evidence="3" id="KW-0479">Metal-binding</keyword>
<dbReference type="InterPro" id="IPR027417">
    <property type="entry name" value="P-loop_NTPase"/>
</dbReference>
<dbReference type="SMART" id="SM00490">
    <property type="entry name" value="HELICc"/>
    <property type="match status" value="1"/>
</dbReference>
<reference evidence="12" key="3">
    <citation type="journal article" date="2016" name="Genome Announc.">
        <title>Revised genome sequence of the purple photosynthetic bacterium Blastochloris viridis.</title>
        <authorList>
            <person name="Liu L.N."/>
            <person name="Faulkner M."/>
            <person name="Liu X."/>
            <person name="Huang F."/>
            <person name="Darby A.C."/>
            <person name="Hall N."/>
        </authorList>
    </citation>
    <scope>NUCLEOTIDE SEQUENCE [LARGE SCALE GENOMIC DNA]</scope>
    <source>
        <strain evidence="12">ATCC 19567 / DSM 133 / F</strain>
    </source>
</reference>
<gene>
    <name evidence="10" type="ORF">BV133_2641</name>
    <name evidence="11" type="ORF">BVIRIDIS_15350</name>
</gene>
<dbReference type="InterPro" id="IPR014001">
    <property type="entry name" value="Helicase_ATP-bd"/>
</dbReference>
<dbReference type="SUPFAM" id="SSF52540">
    <property type="entry name" value="P-loop containing nucleoside triphosphate hydrolases"/>
    <property type="match status" value="1"/>
</dbReference>
<comment type="similarity">
    <text evidence="2">In the central section; belongs to the CRISPR-associated helicase Cas3 family.</text>
</comment>
<dbReference type="InterPro" id="IPR013444">
    <property type="entry name" value="Helicase_Cas3_CRISPR-ass_Anaes"/>
</dbReference>
<dbReference type="Gene3D" id="3.40.50.300">
    <property type="entry name" value="P-loop containing nucleotide triphosphate hydrolases"/>
    <property type="match status" value="2"/>
</dbReference>
<dbReference type="EMBL" id="LN907867">
    <property type="protein sequence ID" value="CUU42523.1"/>
    <property type="molecule type" value="Genomic_DNA"/>
</dbReference>
<dbReference type="AlphaFoldDB" id="A0A0H5BGG6"/>
<dbReference type="InterPro" id="IPR038257">
    <property type="entry name" value="CRISPR-assoc_Cas3_HD_sf"/>
</dbReference>
<keyword evidence="5" id="KW-0378">Hydrolase</keyword>
<dbReference type="EMBL" id="AP014854">
    <property type="protein sequence ID" value="BAS00235.1"/>
    <property type="molecule type" value="Genomic_DNA"/>
</dbReference>
<protein>
    <submittedName>
        <fullName evidence="10 11">CRISPR-associated helicase Cas3</fullName>
    </submittedName>
</protein>
<dbReference type="InterPro" id="IPR054712">
    <property type="entry name" value="Cas3-like_dom"/>
</dbReference>